<evidence type="ECO:0000313" key="1">
    <source>
        <dbReference type="EMBL" id="RMA58710.1"/>
    </source>
</evidence>
<protein>
    <submittedName>
        <fullName evidence="1">Copper chaperone NosL</fullName>
    </submittedName>
</protein>
<dbReference type="EMBL" id="REFC01000013">
    <property type="protein sequence ID" value="RMA58710.1"/>
    <property type="molecule type" value="Genomic_DNA"/>
</dbReference>
<dbReference type="PANTHER" id="PTHR41247:SF1">
    <property type="entry name" value="HTH-TYPE TRANSCRIPTIONAL REPRESSOR YCNK"/>
    <property type="match status" value="1"/>
</dbReference>
<comment type="caution">
    <text evidence="1">The sequence shown here is derived from an EMBL/GenBank/DDBJ whole genome shotgun (WGS) entry which is preliminary data.</text>
</comment>
<dbReference type="AlphaFoldDB" id="A0A3L9YGY1"/>
<dbReference type="Pfam" id="PF05573">
    <property type="entry name" value="NosL"/>
    <property type="match status" value="1"/>
</dbReference>
<reference evidence="1 2" key="1">
    <citation type="submission" date="2018-10" db="EMBL/GenBank/DDBJ databases">
        <title>Genomic Encyclopedia of Archaeal and Bacterial Type Strains, Phase II (KMG-II): from individual species to whole genera.</title>
        <authorList>
            <person name="Goeker M."/>
        </authorList>
    </citation>
    <scope>NUCLEOTIDE SEQUENCE [LARGE SCALE GENOMIC DNA]</scope>
    <source>
        <strain evidence="1 2">DSM 23424</strain>
    </source>
</reference>
<dbReference type="PANTHER" id="PTHR41247">
    <property type="entry name" value="HTH-TYPE TRANSCRIPTIONAL REPRESSOR YCNK"/>
    <property type="match status" value="1"/>
</dbReference>
<keyword evidence="2" id="KW-1185">Reference proteome</keyword>
<organism evidence="1 2">
    <name type="scientific">Ulvibacter antarcticus</name>
    <dbReference type="NCBI Taxonomy" id="442714"/>
    <lineage>
        <taxon>Bacteria</taxon>
        <taxon>Pseudomonadati</taxon>
        <taxon>Bacteroidota</taxon>
        <taxon>Flavobacteriia</taxon>
        <taxon>Flavobacteriales</taxon>
        <taxon>Flavobacteriaceae</taxon>
        <taxon>Ulvibacter</taxon>
    </lineage>
</organism>
<name>A0A3L9YGY1_9FLAO</name>
<dbReference type="RefSeq" id="WP_121907658.1">
    <property type="nucleotide sequence ID" value="NZ_REFC01000013.1"/>
</dbReference>
<dbReference type="Proteomes" id="UP000271339">
    <property type="component" value="Unassembled WGS sequence"/>
</dbReference>
<accession>A0A3L9YGY1</accession>
<sequence>MKSIAIIILFGLSLGSCNTSPQPIEYGNDGCHYCKMTIVDRQHASQLVTSKGKAYKFDAIECMIGYLNENKNDEYAHKLVSDFVEPGKLIDAQNATFLISQDIPSPMGAFLSAFASEKAAVHVQSESGGNIYNWKSLQEFLKSEKPN</sequence>
<proteinExistence type="predicted"/>
<evidence type="ECO:0000313" key="2">
    <source>
        <dbReference type="Proteomes" id="UP000271339"/>
    </source>
</evidence>
<dbReference type="PROSITE" id="PS51257">
    <property type="entry name" value="PROKAR_LIPOPROTEIN"/>
    <property type="match status" value="1"/>
</dbReference>
<dbReference type="InterPro" id="IPR008719">
    <property type="entry name" value="N2O_reductase_NosL"/>
</dbReference>
<dbReference type="SUPFAM" id="SSF160387">
    <property type="entry name" value="NosL/MerB-like"/>
    <property type="match status" value="1"/>
</dbReference>
<gene>
    <name evidence="1" type="ORF">BXY75_2087</name>
</gene>
<dbReference type="OrthoDB" id="9792749at2"/>